<feature type="compositionally biased region" description="Low complexity" evidence="1">
    <location>
        <begin position="25"/>
        <end position="52"/>
    </location>
</feature>
<keyword evidence="3" id="KW-1185">Reference proteome</keyword>
<reference evidence="3" key="1">
    <citation type="submission" date="2013-06" db="EMBL/GenBank/DDBJ databases">
        <authorList>
            <person name="Zhao Q."/>
        </authorList>
    </citation>
    <scope>NUCLEOTIDE SEQUENCE</scope>
    <source>
        <strain evidence="3">cv. W1943</strain>
    </source>
</reference>
<feature type="region of interest" description="Disordered" evidence="1">
    <location>
        <begin position="1"/>
        <end position="91"/>
    </location>
</feature>
<feature type="compositionally biased region" description="Basic residues" evidence="1">
    <location>
        <begin position="54"/>
        <end position="64"/>
    </location>
</feature>
<evidence type="ECO:0000313" key="2">
    <source>
        <dbReference type="EnsemblPlants" id="ORUFI11G07820.1"/>
    </source>
</evidence>
<dbReference type="Gramene" id="ORUFI11G07820.1">
    <property type="protein sequence ID" value="ORUFI11G07820.1"/>
    <property type="gene ID" value="ORUFI11G07820"/>
</dbReference>
<feature type="compositionally biased region" description="Basic and acidic residues" evidence="1">
    <location>
        <begin position="70"/>
        <end position="91"/>
    </location>
</feature>
<dbReference type="AlphaFoldDB" id="A0A0E0R643"/>
<evidence type="ECO:0000256" key="1">
    <source>
        <dbReference type="SAM" id="MobiDB-lite"/>
    </source>
</evidence>
<evidence type="ECO:0000313" key="3">
    <source>
        <dbReference type="Proteomes" id="UP000008022"/>
    </source>
</evidence>
<organism evidence="2 3">
    <name type="scientific">Oryza rufipogon</name>
    <name type="common">Brownbeard rice</name>
    <name type="synonym">Asian wild rice</name>
    <dbReference type="NCBI Taxonomy" id="4529"/>
    <lineage>
        <taxon>Eukaryota</taxon>
        <taxon>Viridiplantae</taxon>
        <taxon>Streptophyta</taxon>
        <taxon>Embryophyta</taxon>
        <taxon>Tracheophyta</taxon>
        <taxon>Spermatophyta</taxon>
        <taxon>Magnoliopsida</taxon>
        <taxon>Liliopsida</taxon>
        <taxon>Poales</taxon>
        <taxon>Poaceae</taxon>
        <taxon>BOP clade</taxon>
        <taxon>Oryzoideae</taxon>
        <taxon>Oryzeae</taxon>
        <taxon>Oryzinae</taxon>
        <taxon>Oryza</taxon>
    </lineage>
</organism>
<name>A0A0E0R643_ORYRU</name>
<feature type="compositionally biased region" description="Pro residues" evidence="1">
    <location>
        <begin position="1"/>
        <end position="10"/>
    </location>
</feature>
<dbReference type="EnsemblPlants" id="ORUFI11G07820.1">
    <property type="protein sequence ID" value="ORUFI11G07820.1"/>
    <property type="gene ID" value="ORUFI11G07820"/>
</dbReference>
<accession>A0A0E0R643</accession>
<dbReference type="Proteomes" id="UP000008022">
    <property type="component" value="Unassembled WGS sequence"/>
</dbReference>
<protein>
    <submittedName>
        <fullName evidence="2">Uncharacterized protein</fullName>
    </submittedName>
</protein>
<proteinExistence type="predicted"/>
<dbReference type="HOGENOM" id="CLU_2430871_0_0_1"/>
<reference evidence="2" key="2">
    <citation type="submission" date="2015-06" db="UniProtKB">
        <authorList>
            <consortium name="EnsemblPlants"/>
        </authorList>
    </citation>
    <scope>IDENTIFICATION</scope>
</reference>
<sequence>MSPLSPPPAWPAATCRHPPLRPPGRRLSPPSAPLARRPALPAAACRRPPLAATAHHRPSARHRSPSQEEGIERRRGDRERTSEEYEWRERG</sequence>